<dbReference type="Proteomes" id="UP000427906">
    <property type="component" value="Chromosome"/>
</dbReference>
<sequence length="168" mass="19074">MSQHAILMVDDEPSVLKAFQRALRKEPYTLFTAESGADALNILEAREVSLIISDYNMPGMNGLEFLKAVKADHPHILGIMLTGQAKVEIVMEAINDAGVYKFIQKPWDDQDLKLTILRALESIDLATERDRLIRKVRNRDAILKALESRHPGITRVERDKDGYIFLDE</sequence>
<proteinExistence type="predicted"/>
<dbReference type="SMART" id="SM00448">
    <property type="entry name" value="REC"/>
    <property type="match status" value="1"/>
</dbReference>
<reference evidence="4 5" key="1">
    <citation type="submission" date="2019-11" db="EMBL/GenBank/DDBJ databases">
        <title>Comparative genomics of hydrocarbon-degrading Desulfosarcina strains.</title>
        <authorList>
            <person name="Watanabe M."/>
            <person name="Kojima H."/>
            <person name="Fukui M."/>
        </authorList>
    </citation>
    <scope>NUCLEOTIDE SEQUENCE [LARGE SCALE GENOMIC DNA]</scope>
    <source>
        <strain evidence="4 5">PL12</strain>
    </source>
</reference>
<dbReference type="RefSeq" id="WP_155315400.1">
    <property type="nucleotide sequence ID" value="NZ_AP021874.1"/>
</dbReference>
<dbReference type="AlphaFoldDB" id="A0A5K7YH04"/>
<feature type="domain" description="Response regulatory" evidence="3">
    <location>
        <begin position="5"/>
        <end position="120"/>
    </location>
</feature>
<dbReference type="PANTHER" id="PTHR44591:SF19">
    <property type="entry name" value="TWO-COMPONENT RESPONSE REGULATOR-RELATED"/>
    <property type="match status" value="1"/>
</dbReference>
<dbReference type="InterPro" id="IPR011006">
    <property type="entry name" value="CheY-like_superfamily"/>
</dbReference>
<dbReference type="InterPro" id="IPR050595">
    <property type="entry name" value="Bact_response_regulator"/>
</dbReference>
<dbReference type="InterPro" id="IPR001789">
    <property type="entry name" value="Sig_transdc_resp-reg_receiver"/>
</dbReference>
<dbReference type="GO" id="GO:0000160">
    <property type="term" value="P:phosphorelay signal transduction system"/>
    <property type="evidence" value="ECO:0007669"/>
    <property type="project" value="InterPro"/>
</dbReference>
<feature type="modified residue" description="4-aspartylphosphate" evidence="2">
    <location>
        <position position="54"/>
    </location>
</feature>
<evidence type="ECO:0000256" key="1">
    <source>
        <dbReference type="ARBA" id="ARBA00022553"/>
    </source>
</evidence>
<dbReference type="PANTHER" id="PTHR44591">
    <property type="entry name" value="STRESS RESPONSE REGULATOR PROTEIN 1"/>
    <property type="match status" value="1"/>
</dbReference>
<dbReference type="Pfam" id="PF00072">
    <property type="entry name" value="Response_reg"/>
    <property type="match status" value="1"/>
</dbReference>
<gene>
    <name evidence="4" type="ORF">DSCA_10390</name>
</gene>
<keyword evidence="1 2" id="KW-0597">Phosphoprotein</keyword>
<evidence type="ECO:0000256" key="2">
    <source>
        <dbReference type="PROSITE-ProRule" id="PRU00169"/>
    </source>
</evidence>
<protein>
    <recommendedName>
        <fullName evidence="3">Response regulatory domain-containing protein</fullName>
    </recommendedName>
</protein>
<dbReference type="Gene3D" id="3.40.50.2300">
    <property type="match status" value="1"/>
</dbReference>
<dbReference type="SUPFAM" id="SSF52172">
    <property type="entry name" value="CheY-like"/>
    <property type="match status" value="1"/>
</dbReference>
<evidence type="ECO:0000313" key="4">
    <source>
        <dbReference type="EMBL" id="BBO67109.1"/>
    </source>
</evidence>
<dbReference type="KEGG" id="dalk:DSCA_10390"/>
<evidence type="ECO:0000313" key="5">
    <source>
        <dbReference type="Proteomes" id="UP000427906"/>
    </source>
</evidence>
<keyword evidence="5" id="KW-1185">Reference proteome</keyword>
<dbReference type="OrthoDB" id="9802066at2"/>
<accession>A0A5K7YH04</accession>
<evidence type="ECO:0000259" key="3">
    <source>
        <dbReference type="PROSITE" id="PS50110"/>
    </source>
</evidence>
<name>A0A5K7YH04_9BACT</name>
<dbReference type="CDD" id="cd17569">
    <property type="entry name" value="REC_HupR-like"/>
    <property type="match status" value="1"/>
</dbReference>
<dbReference type="EMBL" id="AP021874">
    <property type="protein sequence ID" value="BBO67109.1"/>
    <property type="molecule type" value="Genomic_DNA"/>
</dbReference>
<organism evidence="4 5">
    <name type="scientific">Desulfosarcina alkanivorans</name>
    <dbReference type="NCBI Taxonomy" id="571177"/>
    <lineage>
        <taxon>Bacteria</taxon>
        <taxon>Pseudomonadati</taxon>
        <taxon>Thermodesulfobacteriota</taxon>
        <taxon>Desulfobacteria</taxon>
        <taxon>Desulfobacterales</taxon>
        <taxon>Desulfosarcinaceae</taxon>
        <taxon>Desulfosarcina</taxon>
    </lineage>
</organism>
<dbReference type="PROSITE" id="PS50110">
    <property type="entry name" value="RESPONSE_REGULATORY"/>
    <property type="match status" value="1"/>
</dbReference>